<dbReference type="Pfam" id="PF17200">
    <property type="entry name" value="sCache_2"/>
    <property type="match status" value="1"/>
</dbReference>
<dbReference type="EMBL" id="BSNS01000011">
    <property type="protein sequence ID" value="GLQ55036.1"/>
    <property type="molecule type" value="Genomic_DNA"/>
</dbReference>
<dbReference type="Gene3D" id="3.30.450.20">
    <property type="entry name" value="PAS domain"/>
    <property type="match status" value="1"/>
</dbReference>
<dbReference type="PANTHER" id="PTHR43531">
    <property type="entry name" value="PROTEIN ICFG"/>
    <property type="match status" value="1"/>
</dbReference>
<sequence length="649" mass="69859">MTIRISSRLYLMGAIALAMMTVGTFFSVINTQNRLVEERKTMLTAMTDNVASMVAAYEAMEKSGDLTTEEAQARALAAIRPMRYNGGEYFWVNDANSRVLMHPIKAELEGQDLSGMEDVNGKRIFAEFARTVRESATGSGFVDYFWPKPGQEEAQPKLSHVKGTSWGWIVGTGVYTDDLTAMFWSNARILGLALVAGVLVMGAAAFLITRSITRPVNALTNAMGKLAEGDLSIEVPAAKSRDEIGDMARAVLVFKETAIEQQRMEVEAAEVREQREVERTTAETERAAREAEKAEQAKTDEIVIETLVKGLAAMADGNLTFRITADLPKSAEWLKNDFNRMAERLNTLVAQIRETSRAVKTATGEILSGANDLSERTTKQAATIEETAAAMEQLSQTVMENAKRAQQAAGAASTVAVSAEDGGKVMREATVAMERITASSSKVSDIIGMIDDIAFQTNLLALNASVEAARAGEAGKGFAVVAVEVRRLAQSAAEASGDVKALIEQSANEVNGGSRLVAEAAAKLDAMLESAKTSTELMEGIARQSQEQASAIEEVNTAVRQMDEMTQHNAALVEETNAAIEQTENHASSLDHIVDVFKTDGQAEAGEPYSTPSVRRTTQPAAAARKVRQAASNYLTDGNAAVSADWSEF</sequence>
<dbReference type="SMART" id="SM01049">
    <property type="entry name" value="Cache_2"/>
    <property type="match status" value="1"/>
</dbReference>
<evidence type="ECO:0000256" key="4">
    <source>
        <dbReference type="ARBA" id="ARBA00022692"/>
    </source>
</evidence>
<dbReference type="Gene3D" id="1.10.287.950">
    <property type="entry name" value="Methyl-accepting chemotaxis protein"/>
    <property type="match status" value="1"/>
</dbReference>
<dbReference type="RefSeq" id="WP_284340476.1">
    <property type="nucleotide sequence ID" value="NZ_BSNS01000011.1"/>
</dbReference>
<dbReference type="PROSITE" id="PS50885">
    <property type="entry name" value="HAMP"/>
    <property type="match status" value="2"/>
</dbReference>
<dbReference type="InterPro" id="IPR004089">
    <property type="entry name" value="MCPsignal_dom"/>
</dbReference>
<evidence type="ECO:0000313" key="13">
    <source>
        <dbReference type="EMBL" id="GLQ55036.1"/>
    </source>
</evidence>
<evidence type="ECO:0000256" key="1">
    <source>
        <dbReference type="ARBA" id="ARBA00004651"/>
    </source>
</evidence>
<dbReference type="Pfam" id="PF00672">
    <property type="entry name" value="HAMP"/>
    <property type="match status" value="2"/>
</dbReference>
<evidence type="ECO:0000313" key="14">
    <source>
        <dbReference type="Proteomes" id="UP001156691"/>
    </source>
</evidence>
<evidence type="ECO:0000256" key="2">
    <source>
        <dbReference type="ARBA" id="ARBA00022475"/>
    </source>
</evidence>
<evidence type="ECO:0000256" key="7">
    <source>
        <dbReference type="ARBA" id="ARBA00029447"/>
    </source>
</evidence>
<keyword evidence="2" id="KW-1003">Cell membrane</keyword>
<feature type="domain" description="HAMP" evidence="12">
    <location>
        <begin position="304"/>
        <end position="350"/>
    </location>
</feature>
<keyword evidence="4 10" id="KW-0812">Transmembrane</keyword>
<evidence type="ECO:0000256" key="5">
    <source>
        <dbReference type="ARBA" id="ARBA00022989"/>
    </source>
</evidence>
<name>A0ABQ5W5V2_9HYPH</name>
<dbReference type="CDD" id="cd06225">
    <property type="entry name" value="HAMP"/>
    <property type="match status" value="2"/>
</dbReference>
<dbReference type="SUPFAM" id="SSF158472">
    <property type="entry name" value="HAMP domain-like"/>
    <property type="match status" value="1"/>
</dbReference>
<feature type="transmembrane region" description="Helical" evidence="10">
    <location>
        <begin position="189"/>
        <end position="208"/>
    </location>
</feature>
<evidence type="ECO:0000256" key="3">
    <source>
        <dbReference type="ARBA" id="ARBA00022481"/>
    </source>
</evidence>
<dbReference type="SMART" id="SM00283">
    <property type="entry name" value="MA"/>
    <property type="match status" value="1"/>
</dbReference>
<accession>A0ABQ5W5V2</accession>
<gene>
    <name evidence="13" type="primary">mcpV</name>
    <name evidence="13" type="ORF">GCM10010862_22950</name>
</gene>
<dbReference type="PANTHER" id="PTHR43531:SF14">
    <property type="entry name" value="METHYL-ACCEPTING CHEMOTAXIS PROTEIN I-RELATED"/>
    <property type="match status" value="1"/>
</dbReference>
<organism evidence="13 14">
    <name type="scientific">Devosia nitrariae</name>
    <dbReference type="NCBI Taxonomy" id="2071872"/>
    <lineage>
        <taxon>Bacteria</taxon>
        <taxon>Pseudomonadati</taxon>
        <taxon>Pseudomonadota</taxon>
        <taxon>Alphaproteobacteria</taxon>
        <taxon>Hyphomicrobiales</taxon>
        <taxon>Devosiaceae</taxon>
        <taxon>Devosia</taxon>
    </lineage>
</organism>
<evidence type="ECO:0000256" key="6">
    <source>
        <dbReference type="ARBA" id="ARBA00023136"/>
    </source>
</evidence>
<dbReference type="Proteomes" id="UP001156691">
    <property type="component" value="Unassembled WGS sequence"/>
</dbReference>
<dbReference type="PRINTS" id="PR00260">
    <property type="entry name" value="CHEMTRNSDUCR"/>
</dbReference>
<reference evidence="14" key="1">
    <citation type="journal article" date="2019" name="Int. J. Syst. Evol. Microbiol.">
        <title>The Global Catalogue of Microorganisms (GCM) 10K type strain sequencing project: providing services to taxonomists for standard genome sequencing and annotation.</title>
        <authorList>
            <consortium name="The Broad Institute Genomics Platform"/>
            <consortium name="The Broad Institute Genome Sequencing Center for Infectious Disease"/>
            <person name="Wu L."/>
            <person name="Ma J."/>
        </authorList>
    </citation>
    <scope>NUCLEOTIDE SEQUENCE [LARGE SCALE GENOMIC DNA]</scope>
    <source>
        <strain evidence="14">NBRC 112416</strain>
    </source>
</reference>
<dbReference type="Gene3D" id="6.10.340.10">
    <property type="match status" value="1"/>
</dbReference>
<dbReference type="SUPFAM" id="SSF58104">
    <property type="entry name" value="Methyl-accepting chemotaxis protein (MCP) signaling domain"/>
    <property type="match status" value="1"/>
</dbReference>
<proteinExistence type="inferred from homology"/>
<keyword evidence="3" id="KW-0488">Methylation</keyword>
<protein>
    <submittedName>
        <fullName evidence="13">Chemotaxis protein</fullName>
    </submittedName>
</protein>
<dbReference type="Pfam" id="PF00015">
    <property type="entry name" value="MCPsignal"/>
    <property type="match status" value="1"/>
</dbReference>
<evidence type="ECO:0000259" key="12">
    <source>
        <dbReference type="PROSITE" id="PS50885"/>
    </source>
</evidence>
<evidence type="ECO:0000256" key="8">
    <source>
        <dbReference type="PROSITE-ProRule" id="PRU00284"/>
    </source>
</evidence>
<comment type="similarity">
    <text evidence="7">Belongs to the methyl-accepting chemotaxis (MCP) protein family.</text>
</comment>
<evidence type="ECO:0000256" key="9">
    <source>
        <dbReference type="SAM" id="MobiDB-lite"/>
    </source>
</evidence>
<keyword evidence="6 10" id="KW-0472">Membrane</keyword>
<feature type="domain" description="Methyl-accepting transducer" evidence="11">
    <location>
        <begin position="355"/>
        <end position="584"/>
    </location>
</feature>
<dbReference type="InterPro" id="IPR003660">
    <property type="entry name" value="HAMP_dom"/>
</dbReference>
<comment type="subcellular location">
    <subcellularLocation>
        <location evidence="1">Cell membrane</location>
        <topology evidence="1">Multi-pass membrane protein</topology>
    </subcellularLocation>
</comment>
<dbReference type="PROSITE" id="PS50111">
    <property type="entry name" value="CHEMOTAXIS_TRANSDUC_2"/>
    <property type="match status" value="1"/>
</dbReference>
<dbReference type="InterPro" id="IPR051310">
    <property type="entry name" value="MCP_chemotaxis"/>
</dbReference>
<feature type="domain" description="HAMP" evidence="12">
    <location>
        <begin position="210"/>
        <end position="263"/>
    </location>
</feature>
<keyword evidence="5 10" id="KW-1133">Transmembrane helix</keyword>
<keyword evidence="8" id="KW-0807">Transducer</keyword>
<dbReference type="SMART" id="SM00304">
    <property type="entry name" value="HAMP"/>
    <property type="match status" value="2"/>
</dbReference>
<evidence type="ECO:0000259" key="11">
    <source>
        <dbReference type="PROSITE" id="PS50111"/>
    </source>
</evidence>
<keyword evidence="14" id="KW-1185">Reference proteome</keyword>
<feature type="region of interest" description="Disordered" evidence="9">
    <location>
        <begin position="274"/>
        <end position="295"/>
    </location>
</feature>
<dbReference type="InterPro" id="IPR004090">
    <property type="entry name" value="Chemotax_Me-accpt_rcpt"/>
</dbReference>
<dbReference type="InterPro" id="IPR033480">
    <property type="entry name" value="sCache_2"/>
</dbReference>
<comment type="caution">
    <text evidence="13">The sequence shown here is derived from an EMBL/GenBank/DDBJ whole genome shotgun (WGS) entry which is preliminary data.</text>
</comment>
<feature type="transmembrane region" description="Helical" evidence="10">
    <location>
        <begin position="9"/>
        <end position="29"/>
    </location>
</feature>
<evidence type="ECO:0000256" key="10">
    <source>
        <dbReference type="SAM" id="Phobius"/>
    </source>
</evidence>